<dbReference type="EnsemblMetazoa" id="CLYHEMT017795.1">
    <property type="protein sequence ID" value="CLYHEMP017795.1"/>
    <property type="gene ID" value="CLYHEMG017795"/>
</dbReference>
<reference evidence="1" key="1">
    <citation type="submission" date="2021-01" db="UniProtKB">
        <authorList>
            <consortium name="EnsemblMetazoa"/>
        </authorList>
    </citation>
    <scope>IDENTIFICATION</scope>
</reference>
<name>A0A7M5X639_9CNID</name>
<proteinExistence type="predicted"/>
<dbReference type="RefSeq" id="XP_066933970.1">
    <property type="nucleotide sequence ID" value="XM_067077869.1"/>
</dbReference>
<dbReference type="AlphaFoldDB" id="A0A7M5X639"/>
<dbReference type="OrthoDB" id="8903066at2759"/>
<organism evidence="1 2">
    <name type="scientific">Clytia hemisphaerica</name>
    <dbReference type="NCBI Taxonomy" id="252671"/>
    <lineage>
        <taxon>Eukaryota</taxon>
        <taxon>Metazoa</taxon>
        <taxon>Cnidaria</taxon>
        <taxon>Hydrozoa</taxon>
        <taxon>Hydroidolina</taxon>
        <taxon>Leptothecata</taxon>
        <taxon>Obeliida</taxon>
        <taxon>Clytiidae</taxon>
        <taxon>Clytia</taxon>
    </lineage>
</organism>
<accession>A0A7M5X639</accession>
<evidence type="ECO:0000313" key="2">
    <source>
        <dbReference type="Proteomes" id="UP000594262"/>
    </source>
</evidence>
<dbReference type="Proteomes" id="UP000594262">
    <property type="component" value="Unplaced"/>
</dbReference>
<dbReference type="GeneID" id="136821660"/>
<evidence type="ECO:0000313" key="1">
    <source>
        <dbReference type="EnsemblMetazoa" id="CLYHEMP017795.1"/>
    </source>
</evidence>
<protein>
    <submittedName>
        <fullName evidence="1">Uncharacterized protein</fullName>
    </submittedName>
</protein>
<sequence>MSLNEIQLRRDQYGKLPFLTNWSRHEVAAMERSWHTDHWCKTKHKRMTFFTTDQKKTTNFYPGGFMNHELKSKKEGEDSITPHHCIDTGTMKHIGTISFTQMLHQDLNGKLPGLTSKRNPSKKLLKTKANTRAKEGFEFWFKDPEPMKHKNKKWIGQGGNVMGTMSK</sequence>
<keyword evidence="2" id="KW-1185">Reference proteome</keyword>